<feature type="compositionally biased region" description="Polar residues" evidence="1">
    <location>
        <begin position="59"/>
        <end position="86"/>
    </location>
</feature>
<evidence type="ECO:0000313" key="2">
    <source>
        <dbReference type="EMBL" id="JAP10401.1"/>
    </source>
</evidence>
<organism evidence="2">
    <name type="scientific">Solanum chacoense</name>
    <name type="common">Chaco potato</name>
    <dbReference type="NCBI Taxonomy" id="4108"/>
    <lineage>
        <taxon>Eukaryota</taxon>
        <taxon>Viridiplantae</taxon>
        <taxon>Streptophyta</taxon>
        <taxon>Embryophyta</taxon>
        <taxon>Tracheophyta</taxon>
        <taxon>Spermatophyta</taxon>
        <taxon>Magnoliopsida</taxon>
        <taxon>eudicotyledons</taxon>
        <taxon>Gunneridae</taxon>
        <taxon>Pentapetalae</taxon>
        <taxon>asterids</taxon>
        <taxon>lamiids</taxon>
        <taxon>Solanales</taxon>
        <taxon>Solanaceae</taxon>
        <taxon>Solanoideae</taxon>
        <taxon>Solaneae</taxon>
        <taxon>Solanum</taxon>
    </lineage>
</organism>
<dbReference type="AlphaFoldDB" id="A0A0V0GQC6"/>
<feature type="compositionally biased region" description="Basic residues" evidence="1">
    <location>
        <begin position="30"/>
        <end position="42"/>
    </location>
</feature>
<proteinExistence type="predicted"/>
<accession>A0A0V0GQC6</accession>
<name>A0A0V0GQC6_SOLCH</name>
<feature type="compositionally biased region" description="Basic residues" evidence="1">
    <location>
        <begin position="1"/>
        <end position="19"/>
    </location>
</feature>
<dbReference type="EMBL" id="GEDG01033179">
    <property type="protein sequence ID" value="JAP10401.1"/>
    <property type="molecule type" value="Transcribed_RNA"/>
</dbReference>
<feature type="compositionally biased region" description="Basic and acidic residues" evidence="1">
    <location>
        <begin position="20"/>
        <end position="29"/>
    </location>
</feature>
<sequence>MTTNKPRHKKMKRSKTKATKKLDTKDILYSKRKNNSKHKKEKNNKQQEEKVQKAVWRPTSPQNRRTTQQAGITNNPNHNSFTNLNM</sequence>
<feature type="compositionally biased region" description="Basic and acidic residues" evidence="1">
    <location>
        <begin position="43"/>
        <end position="52"/>
    </location>
</feature>
<protein>
    <submittedName>
        <fullName evidence="2">Putative ovule protein</fullName>
    </submittedName>
</protein>
<feature type="region of interest" description="Disordered" evidence="1">
    <location>
        <begin position="1"/>
        <end position="86"/>
    </location>
</feature>
<evidence type="ECO:0000256" key="1">
    <source>
        <dbReference type="SAM" id="MobiDB-lite"/>
    </source>
</evidence>
<reference evidence="2" key="1">
    <citation type="submission" date="2015-12" db="EMBL/GenBank/DDBJ databases">
        <title>Gene expression during late stages of embryo sac development: a critical building block for successful pollen-pistil interactions.</title>
        <authorList>
            <person name="Liu Y."/>
            <person name="Joly V."/>
            <person name="Sabar M."/>
            <person name="Matton D.P."/>
        </authorList>
    </citation>
    <scope>NUCLEOTIDE SEQUENCE</scope>
</reference>